<reference evidence="1" key="1">
    <citation type="submission" date="2022-12" db="EMBL/GenBank/DDBJ databases">
        <title>Genome assemblies of Blomia tropicalis.</title>
        <authorList>
            <person name="Cui Y."/>
        </authorList>
    </citation>
    <scope>NUCLEOTIDE SEQUENCE</scope>
    <source>
        <tissue evidence="1">Adult mites</tissue>
    </source>
</reference>
<evidence type="ECO:0000313" key="1">
    <source>
        <dbReference type="EMBL" id="KAJ6225134.1"/>
    </source>
</evidence>
<organism evidence="1 2">
    <name type="scientific">Blomia tropicalis</name>
    <name type="common">Mite</name>
    <dbReference type="NCBI Taxonomy" id="40697"/>
    <lineage>
        <taxon>Eukaryota</taxon>
        <taxon>Metazoa</taxon>
        <taxon>Ecdysozoa</taxon>
        <taxon>Arthropoda</taxon>
        <taxon>Chelicerata</taxon>
        <taxon>Arachnida</taxon>
        <taxon>Acari</taxon>
        <taxon>Acariformes</taxon>
        <taxon>Sarcoptiformes</taxon>
        <taxon>Astigmata</taxon>
        <taxon>Glycyphagoidea</taxon>
        <taxon>Echimyopodidae</taxon>
        <taxon>Blomia</taxon>
    </lineage>
</organism>
<dbReference type="EMBL" id="JAPWDV010000001">
    <property type="protein sequence ID" value="KAJ6225134.1"/>
    <property type="molecule type" value="Genomic_DNA"/>
</dbReference>
<sequence length="57" mass="6181">MGAAVANLCQYQMMMIVSEIGSSNGCSLSLYTFNMLISLSQKVQSTHYPLSNGPFIC</sequence>
<accession>A0A9Q0MG10</accession>
<comment type="caution">
    <text evidence="1">The sequence shown here is derived from an EMBL/GenBank/DDBJ whole genome shotgun (WGS) entry which is preliminary data.</text>
</comment>
<feature type="non-terminal residue" evidence="1">
    <location>
        <position position="57"/>
    </location>
</feature>
<dbReference type="AlphaFoldDB" id="A0A9Q0MG10"/>
<proteinExistence type="predicted"/>
<keyword evidence="2" id="KW-1185">Reference proteome</keyword>
<name>A0A9Q0MG10_BLOTA</name>
<gene>
    <name evidence="1" type="ORF">RDWZM_003679</name>
</gene>
<dbReference type="Proteomes" id="UP001142055">
    <property type="component" value="Chromosome 1"/>
</dbReference>
<protein>
    <submittedName>
        <fullName evidence="1">Uncharacterized protein</fullName>
    </submittedName>
</protein>
<evidence type="ECO:0000313" key="2">
    <source>
        <dbReference type="Proteomes" id="UP001142055"/>
    </source>
</evidence>